<dbReference type="EMBL" id="DS268430">
    <property type="protein sequence ID" value="EFO96299.1"/>
    <property type="molecule type" value="Genomic_DNA"/>
</dbReference>
<feature type="signal peptide" evidence="1">
    <location>
        <begin position="1"/>
        <end position="24"/>
    </location>
</feature>
<evidence type="ECO:0008006" key="4">
    <source>
        <dbReference type="Google" id="ProtNLM"/>
    </source>
</evidence>
<sequence length="698" mass="81067">MKLLSLLTLLLPPAVIVYTTTASAKPVSTTSPIEVLYIDRKHYVSEFNKIREEYHKRHQISNMHPLTWSEDLVRVLEPLAWDRPWPEARQTWRYIVVPDNSSIYNWAKEELDEILKKGSRGISEEYENHKKTYVKTLELLHPLQRYVGCGLKRDGGKYVIVCLLGPFGDFKVDINQDMTKEYNSKCYDYYQYTNGYCQSNHPAIHFTESINDIREKFAKEYNVPDMHKLTWNTDLLKILESLDVSVNDTSLKNHQRYWILRETGYQHTLNTLRNKIKWEYIGNEEKEEIFASGLSSTLGDLEIVIPLQKIFACAPKLMNDQWKTVCLIGPSSEPTMFETNPEIVTKNVLGSACSRHYKHEDGLCVPENPKKHEKVNGLRAKLAKKFNVPNMHELDFTSDLILYMGNWNINDESRKKERTRYLAVPIYDFENMLDTLETRVQQDYFSKSPEEKKAILASGANTTLGVLELIMPLQTMYECGVKDVNGVFKMVCLIEPSMKPKMFATDITSVTTSVPGSDCMPRFTNDHGFCKRENFTEDEKWYLNDFNLLRKKYADRYQIPNMHELIWKDPFATYAESQKKSKKPLSCSGKSWRYVSIDYAGFIVQLEEKIDKYLTEMNHYKFIDFLKNGYKSESVGYLELLNPLQTHIGCTGRYQGFFCLLGDEGVFRMWDLNMDSGEAGSNCQRGYENRHGLCSLSE</sequence>
<evidence type="ECO:0000313" key="2">
    <source>
        <dbReference type="EMBL" id="EFO96299.1"/>
    </source>
</evidence>
<reference evidence="2" key="1">
    <citation type="submission" date="2007-07" db="EMBL/GenBank/DDBJ databases">
        <title>PCAP assembly of the Caenorhabditis remanei genome.</title>
        <authorList>
            <consortium name="The Caenorhabditis remanei Sequencing Consortium"/>
            <person name="Wilson R.K."/>
        </authorList>
    </citation>
    <scope>NUCLEOTIDE SEQUENCE [LARGE SCALE GENOMIC DNA]</scope>
    <source>
        <strain evidence="2">PB4641</strain>
    </source>
</reference>
<evidence type="ECO:0000313" key="3">
    <source>
        <dbReference type="Proteomes" id="UP000008281"/>
    </source>
</evidence>
<name>E3M936_CAERE</name>
<dbReference type="InParanoid" id="E3M936"/>
<organism evidence="3">
    <name type="scientific">Caenorhabditis remanei</name>
    <name type="common">Caenorhabditis vulgaris</name>
    <dbReference type="NCBI Taxonomy" id="31234"/>
    <lineage>
        <taxon>Eukaryota</taxon>
        <taxon>Metazoa</taxon>
        <taxon>Ecdysozoa</taxon>
        <taxon>Nematoda</taxon>
        <taxon>Chromadorea</taxon>
        <taxon>Rhabditida</taxon>
        <taxon>Rhabditina</taxon>
        <taxon>Rhabditomorpha</taxon>
        <taxon>Rhabditoidea</taxon>
        <taxon>Rhabditidae</taxon>
        <taxon>Peloderinae</taxon>
        <taxon>Caenorhabditis</taxon>
    </lineage>
</organism>
<evidence type="ECO:0000256" key="1">
    <source>
        <dbReference type="SAM" id="SignalP"/>
    </source>
</evidence>
<protein>
    <recommendedName>
        <fullName evidence="4">SCP domain-containing protein</fullName>
    </recommendedName>
</protein>
<keyword evidence="3" id="KW-1185">Reference proteome</keyword>
<feature type="chain" id="PRO_5003176378" description="SCP domain-containing protein" evidence="1">
    <location>
        <begin position="25"/>
        <end position="698"/>
    </location>
</feature>
<dbReference type="Proteomes" id="UP000008281">
    <property type="component" value="Unassembled WGS sequence"/>
</dbReference>
<dbReference type="AlphaFoldDB" id="E3M936"/>
<gene>
    <name evidence="2" type="ORF">CRE_14616</name>
</gene>
<dbReference type="SUPFAM" id="SSF55797">
    <property type="entry name" value="PR-1-like"/>
    <property type="match status" value="1"/>
</dbReference>
<proteinExistence type="predicted"/>
<dbReference type="HOGENOM" id="CLU_019147_1_0_1"/>
<keyword evidence="1" id="KW-0732">Signal</keyword>
<dbReference type="InterPro" id="IPR035940">
    <property type="entry name" value="CAP_sf"/>
</dbReference>
<dbReference type="Gene3D" id="3.40.33.10">
    <property type="entry name" value="CAP"/>
    <property type="match status" value="1"/>
</dbReference>
<accession>E3M936</accession>